<reference evidence="1 2" key="1">
    <citation type="submission" date="2018-07" db="EMBL/GenBank/DDBJ databases">
        <title>Desertimonas flava gen. nov. sp. nov.</title>
        <authorList>
            <person name="Liu S."/>
        </authorList>
    </citation>
    <scope>NUCLEOTIDE SEQUENCE [LARGE SCALE GENOMIC DNA]</scope>
    <source>
        <strain evidence="1 2">16Sb5-5</strain>
    </source>
</reference>
<organism evidence="1 2">
    <name type="scientific">Desertihabitans brevis</name>
    <dbReference type="NCBI Taxonomy" id="2268447"/>
    <lineage>
        <taxon>Bacteria</taxon>
        <taxon>Bacillati</taxon>
        <taxon>Actinomycetota</taxon>
        <taxon>Actinomycetes</taxon>
        <taxon>Propionibacteriales</taxon>
        <taxon>Propionibacteriaceae</taxon>
        <taxon>Desertihabitans</taxon>
    </lineage>
</organism>
<dbReference type="EMBL" id="QOUI01000010">
    <property type="protein sequence ID" value="RCK68594.1"/>
    <property type="molecule type" value="Genomic_DNA"/>
</dbReference>
<comment type="caution">
    <text evidence="1">The sequence shown here is derived from an EMBL/GenBank/DDBJ whole genome shotgun (WGS) entry which is preliminary data.</text>
</comment>
<gene>
    <name evidence="1" type="ORF">DT076_15305</name>
</gene>
<name>A0A367YRX9_9ACTN</name>
<keyword evidence="2" id="KW-1185">Reference proteome</keyword>
<proteinExistence type="predicted"/>
<accession>A0A367YRX9</accession>
<evidence type="ECO:0000313" key="1">
    <source>
        <dbReference type="EMBL" id="RCK68594.1"/>
    </source>
</evidence>
<evidence type="ECO:0000313" key="2">
    <source>
        <dbReference type="Proteomes" id="UP000252770"/>
    </source>
</evidence>
<dbReference type="RefSeq" id="WP_114127565.1">
    <property type="nucleotide sequence ID" value="NZ_QOUI01000010.1"/>
</dbReference>
<dbReference type="AlphaFoldDB" id="A0A367YRX9"/>
<protein>
    <submittedName>
        <fullName evidence="1">Uncharacterized protein</fullName>
    </submittedName>
</protein>
<dbReference type="Proteomes" id="UP000252770">
    <property type="component" value="Unassembled WGS sequence"/>
</dbReference>
<sequence length="128" mass="14784">MAFWDKWFRRGDDEGEDVPIELDVDARRRQLHQLEQSLDALVRGLREHPRLSANPGWQARTAEYDRLAGEAMMLRQRVPTREELLDLAFEVRPVFNGQVPEGLDDLVPLQDAVLQRTQALVDVLPGER</sequence>